<dbReference type="InterPro" id="IPR045053">
    <property type="entry name" value="MAN-like"/>
</dbReference>
<evidence type="ECO:0000256" key="2">
    <source>
        <dbReference type="ARBA" id="ARBA00004613"/>
    </source>
</evidence>
<dbReference type="EMBL" id="BABT02000032">
    <property type="protein sequence ID" value="GAA94324.1"/>
    <property type="molecule type" value="Genomic_DNA"/>
</dbReference>
<keyword evidence="8" id="KW-0326">Glycosidase</keyword>
<evidence type="ECO:0000256" key="4">
    <source>
        <dbReference type="ARBA" id="ARBA00012706"/>
    </source>
</evidence>
<keyword evidence="13" id="KW-1185">Reference proteome</keyword>
<evidence type="ECO:0000256" key="6">
    <source>
        <dbReference type="ARBA" id="ARBA00022729"/>
    </source>
</evidence>
<evidence type="ECO:0000256" key="5">
    <source>
        <dbReference type="ARBA" id="ARBA00022525"/>
    </source>
</evidence>
<organism evidence="12 13">
    <name type="scientific">Mixia osmundae (strain CBS 9802 / IAM 14324 / JCM 22182 / KY 12970)</name>
    <dbReference type="NCBI Taxonomy" id="764103"/>
    <lineage>
        <taxon>Eukaryota</taxon>
        <taxon>Fungi</taxon>
        <taxon>Dikarya</taxon>
        <taxon>Basidiomycota</taxon>
        <taxon>Pucciniomycotina</taxon>
        <taxon>Mixiomycetes</taxon>
        <taxon>Mixiales</taxon>
        <taxon>Mixiaceae</taxon>
        <taxon>Mixia</taxon>
    </lineage>
</organism>
<evidence type="ECO:0000256" key="7">
    <source>
        <dbReference type="ARBA" id="ARBA00022801"/>
    </source>
</evidence>
<dbReference type="EC" id="3.2.1.78" evidence="4"/>
<dbReference type="Proteomes" id="UP000009131">
    <property type="component" value="Unassembled WGS sequence"/>
</dbReference>
<accession>G7DUR4</accession>
<feature type="signal peptide" evidence="10">
    <location>
        <begin position="1"/>
        <end position="24"/>
    </location>
</feature>
<dbReference type="HOGENOM" id="CLU_032232_3_0_1"/>
<feature type="compositionally biased region" description="Low complexity" evidence="9">
    <location>
        <begin position="120"/>
        <end position="148"/>
    </location>
</feature>
<dbReference type="GO" id="GO:0016985">
    <property type="term" value="F:mannan endo-1,4-beta-mannosidase activity"/>
    <property type="evidence" value="ECO:0007669"/>
    <property type="project" value="UniProtKB-EC"/>
</dbReference>
<reference evidence="12 13" key="1">
    <citation type="journal article" date="2011" name="J. Gen. Appl. Microbiol.">
        <title>Draft genome sequencing of the enigmatic basidiomycete Mixia osmundae.</title>
        <authorList>
            <person name="Nishida H."/>
            <person name="Nagatsuka Y."/>
            <person name="Sugiyama J."/>
        </authorList>
    </citation>
    <scope>NUCLEOTIDE SEQUENCE [LARGE SCALE GENOMIC DNA]</scope>
    <source>
        <strain evidence="13">CBS 9802 / IAM 14324 / JCM 22182 / KY 12970</strain>
    </source>
</reference>
<comment type="subcellular location">
    <subcellularLocation>
        <location evidence="2">Secreted</location>
    </subcellularLocation>
</comment>
<dbReference type="Gene3D" id="3.20.20.80">
    <property type="entry name" value="Glycosidases"/>
    <property type="match status" value="1"/>
</dbReference>
<dbReference type="OrthoDB" id="406631at2759"/>
<evidence type="ECO:0000313" key="12">
    <source>
        <dbReference type="EMBL" id="GAA94324.1"/>
    </source>
</evidence>
<dbReference type="eggNOG" id="ENOG502QVA9">
    <property type="taxonomic scope" value="Eukaryota"/>
</dbReference>
<comment type="caution">
    <text evidence="12">The sequence shown here is derived from an EMBL/GenBank/DDBJ whole genome shotgun (WGS) entry which is preliminary data.</text>
</comment>
<dbReference type="InterPro" id="IPR017853">
    <property type="entry name" value="GH"/>
</dbReference>
<evidence type="ECO:0000313" key="13">
    <source>
        <dbReference type="Proteomes" id="UP000009131"/>
    </source>
</evidence>
<name>G7DUR4_MIXOS</name>
<comment type="similarity">
    <text evidence="3">Belongs to the glycosyl hydrolase 5 (cellulase A) family.</text>
</comment>
<comment type="catalytic activity">
    <reaction evidence="1">
        <text>Random hydrolysis of (1-&gt;4)-beta-D-mannosidic linkages in mannans, galactomannans and glucomannans.</text>
        <dbReference type="EC" id="3.2.1.78"/>
    </reaction>
</comment>
<dbReference type="RefSeq" id="XP_014566022.1">
    <property type="nucleotide sequence ID" value="XM_014710536.1"/>
</dbReference>
<feature type="region of interest" description="Disordered" evidence="9">
    <location>
        <begin position="102"/>
        <end position="148"/>
    </location>
</feature>
<dbReference type="OMA" id="DTIDWAV"/>
<feature type="compositionally biased region" description="Basic residues" evidence="9">
    <location>
        <begin position="102"/>
        <end position="119"/>
    </location>
</feature>
<sequence>MKLPLAGLAILVVTLSTVLPLSEAKLPAHHHDALAKHAGQRSISKHGHKHHHHASKKIKTLTAKQTAELHEHEKAAMDRIRHGHPHLSSFGKRDDLAVTVHKRASKTKKKKKKTTKKKTTTVAKATSTTKATAASSSKAVTATTATPSSTCPVTYTEGATTIAGTGTLPKPTAFVKRSGQNLLLNGKNYRMAGPNVYWLGLDENVQPSPSYPDKGRVREAMAIAVAMGANTIRALSLGISYGNSLSLMPSLNTYNAQAWDAIDYAVYAAGQYGLRVIITLGDDYQYYTGGKYTFLRWLGISTGNYGSAFYTNASALNAFRSYIQTFITHKNPYTGLTYAQDPTIIAWETGNEWGAYIGREGYPPLAFTNNIASLIKHLAPNQLIIDGTDGLWNYSTGATAPGLKSSYIDIASDHLYPINTGIFSKDLSLAKSAKKNLLIGEFDWTDYSKLQSYISAVEKTNYVGSMAWSVFGHAYTTGDQCCGAYVQHSDSYSIYYPDGNSAAQQSNILALSQHWHRLTGQTPPKTLKAVLCPQPVLAK</sequence>
<evidence type="ECO:0000256" key="9">
    <source>
        <dbReference type="SAM" id="MobiDB-lite"/>
    </source>
</evidence>
<dbReference type="STRING" id="764103.G7DUR4"/>
<dbReference type="InParanoid" id="G7DUR4"/>
<keyword evidence="7" id="KW-0378">Hydrolase</keyword>
<dbReference type="Pfam" id="PF26410">
    <property type="entry name" value="GH5_mannosidase"/>
    <property type="match status" value="1"/>
</dbReference>
<gene>
    <name evidence="12" type="primary">Mo00974</name>
    <name evidence="12" type="ORF">E5Q_00974</name>
</gene>
<protein>
    <recommendedName>
        <fullName evidence="4">mannan endo-1,4-beta-mannosidase</fullName>
        <ecNumber evidence="4">3.2.1.78</ecNumber>
    </recommendedName>
</protein>
<keyword evidence="5" id="KW-0964">Secreted</keyword>
<dbReference type="InterPro" id="IPR001547">
    <property type="entry name" value="Glyco_hydro_5"/>
</dbReference>
<evidence type="ECO:0000256" key="3">
    <source>
        <dbReference type="ARBA" id="ARBA00005641"/>
    </source>
</evidence>
<proteinExistence type="inferred from homology"/>
<dbReference type="PANTHER" id="PTHR31451">
    <property type="match status" value="1"/>
</dbReference>
<feature type="region of interest" description="Disordered" evidence="9">
    <location>
        <begin position="33"/>
        <end position="57"/>
    </location>
</feature>
<feature type="chain" id="PRO_5009955541" description="mannan endo-1,4-beta-mannosidase" evidence="10">
    <location>
        <begin position="25"/>
        <end position="539"/>
    </location>
</feature>
<dbReference type="SUPFAM" id="SSF51445">
    <property type="entry name" value="(Trans)glycosidases"/>
    <property type="match status" value="1"/>
</dbReference>
<feature type="compositionally biased region" description="Basic residues" evidence="9">
    <location>
        <begin position="43"/>
        <end position="57"/>
    </location>
</feature>
<dbReference type="GO" id="GO:0005576">
    <property type="term" value="C:extracellular region"/>
    <property type="evidence" value="ECO:0007669"/>
    <property type="project" value="UniProtKB-SubCell"/>
</dbReference>
<evidence type="ECO:0000256" key="10">
    <source>
        <dbReference type="SAM" id="SignalP"/>
    </source>
</evidence>
<evidence type="ECO:0000256" key="1">
    <source>
        <dbReference type="ARBA" id="ARBA00001678"/>
    </source>
</evidence>
<evidence type="ECO:0000256" key="8">
    <source>
        <dbReference type="ARBA" id="ARBA00023295"/>
    </source>
</evidence>
<feature type="domain" description="Glycoside hydrolase family 5" evidence="11">
    <location>
        <begin position="173"/>
        <end position="425"/>
    </location>
</feature>
<dbReference type="AlphaFoldDB" id="G7DUR4"/>
<dbReference type="PANTHER" id="PTHR31451:SF39">
    <property type="entry name" value="MANNAN ENDO-1,4-BETA-MANNOSIDASE 1"/>
    <property type="match status" value="1"/>
</dbReference>
<keyword evidence="6 10" id="KW-0732">Signal</keyword>
<reference evidence="12 13" key="2">
    <citation type="journal article" date="2012" name="Open Biol.">
        <title>Characteristics of nucleosomes and linker DNA regions on the genome of the basidiomycete Mixia osmundae revealed by mono- and dinucleosome mapping.</title>
        <authorList>
            <person name="Nishida H."/>
            <person name="Kondo S."/>
            <person name="Matsumoto T."/>
            <person name="Suzuki Y."/>
            <person name="Yoshikawa H."/>
            <person name="Taylor T.D."/>
            <person name="Sugiyama J."/>
        </authorList>
    </citation>
    <scope>NUCLEOTIDE SEQUENCE [LARGE SCALE GENOMIC DNA]</scope>
    <source>
        <strain evidence="13">CBS 9802 / IAM 14324 / JCM 22182 / KY 12970</strain>
    </source>
</reference>
<evidence type="ECO:0000259" key="11">
    <source>
        <dbReference type="Pfam" id="PF26410"/>
    </source>
</evidence>